<dbReference type="EMBL" id="BBNO01000004">
    <property type="protein sequence ID" value="GAO08892.1"/>
    <property type="molecule type" value="Genomic_DNA"/>
</dbReference>
<organism evidence="2 3">
    <name type="scientific">Streptomyces lydicamycinicus</name>
    <dbReference type="NCBI Taxonomy" id="1546107"/>
    <lineage>
        <taxon>Bacteria</taxon>
        <taxon>Bacillati</taxon>
        <taxon>Actinomycetota</taxon>
        <taxon>Actinomycetes</taxon>
        <taxon>Kitasatosporales</taxon>
        <taxon>Streptomycetaceae</taxon>
        <taxon>Streptomyces</taxon>
    </lineage>
</organism>
<dbReference type="PANTHER" id="PTHR39173">
    <property type="entry name" value="ACETYLTRANSFERASE"/>
    <property type="match status" value="1"/>
</dbReference>
<accession>A0A0P4R7I7</accession>
<dbReference type="InterPro" id="IPR000182">
    <property type="entry name" value="GNAT_dom"/>
</dbReference>
<evidence type="ECO:0000313" key="2">
    <source>
        <dbReference type="EMBL" id="GAO08892.1"/>
    </source>
</evidence>
<evidence type="ECO:0000313" key="3">
    <source>
        <dbReference type="Proteomes" id="UP000048965"/>
    </source>
</evidence>
<keyword evidence="3" id="KW-1185">Reference proteome</keyword>
<dbReference type="Gene3D" id="3.40.630.30">
    <property type="match status" value="1"/>
</dbReference>
<feature type="domain" description="N-acetyltransferase" evidence="1">
    <location>
        <begin position="44"/>
        <end position="180"/>
    </location>
</feature>
<dbReference type="SUPFAM" id="SSF55729">
    <property type="entry name" value="Acyl-CoA N-acyltransferases (Nat)"/>
    <property type="match status" value="1"/>
</dbReference>
<reference evidence="2 3" key="2">
    <citation type="journal article" date="2015" name="Stand. Genomic Sci.">
        <title>Draft genome sequence of marine-derived Streptomyces sp. TP-A0598, a producer of anti-MRSA antibiotic lydicamycins.</title>
        <authorList>
            <person name="Komaki H."/>
            <person name="Ichikawa N."/>
            <person name="Hosoyama A."/>
            <person name="Fujita N."/>
            <person name="Igarashi Y."/>
        </authorList>
    </citation>
    <scope>NUCLEOTIDE SEQUENCE [LARGE SCALE GENOMIC DNA]</scope>
    <source>
        <strain evidence="2 3">NBRC 110027</strain>
    </source>
</reference>
<dbReference type="PANTHER" id="PTHR39173:SF1">
    <property type="entry name" value="ACETYLTRANSFERASE"/>
    <property type="match status" value="1"/>
</dbReference>
<dbReference type="Proteomes" id="UP000048965">
    <property type="component" value="Unassembled WGS sequence"/>
</dbReference>
<dbReference type="InterPro" id="IPR016181">
    <property type="entry name" value="Acyl_CoA_acyltransferase"/>
</dbReference>
<proteinExistence type="predicted"/>
<dbReference type="GO" id="GO:0016747">
    <property type="term" value="F:acyltransferase activity, transferring groups other than amino-acyl groups"/>
    <property type="evidence" value="ECO:0007669"/>
    <property type="project" value="InterPro"/>
</dbReference>
<dbReference type="AlphaFoldDB" id="A0A0P4R7I7"/>
<protein>
    <recommendedName>
        <fullName evidence="1">N-acetyltransferase domain-containing protein</fullName>
    </recommendedName>
</protein>
<comment type="caution">
    <text evidence="2">The sequence shown here is derived from an EMBL/GenBank/DDBJ whole genome shotgun (WGS) entry which is preliminary data.</text>
</comment>
<sequence length="210" mass="23123">MPSARPRTSWGRRPFPHNVAMSPQLIAPTVAVHASFLAAMDEFRADGAETVAHSNMAQELRSWATRWPTAEGFAEYVGQTGGVVSEERVDGVVPKTTRWWVDGDTYLGRVTFRHRLTPSLLTWGGHIGYGVRPGARRCGHATAMLRAALPVAHHELGIDPVLVTCDDTNTGSRKVIEACGGIFEDRRDDKLRYWFHPAAATAGPQPSRRI</sequence>
<gene>
    <name evidence="2" type="ORF">TPA0598_04_05280</name>
</gene>
<evidence type="ECO:0000259" key="1">
    <source>
        <dbReference type="Pfam" id="PF13302"/>
    </source>
</evidence>
<reference evidence="3" key="1">
    <citation type="submission" date="2014-09" db="EMBL/GenBank/DDBJ databases">
        <title>Whole genome shotgun sequence of Streptomyces sp. NBRC 110027.</title>
        <authorList>
            <person name="Komaki H."/>
            <person name="Ichikawa N."/>
            <person name="Katano-Makiyama Y."/>
            <person name="Hosoyama A."/>
            <person name="Hashimoto M."/>
            <person name="Uohara A."/>
            <person name="Kitahashi Y."/>
            <person name="Ohji S."/>
            <person name="Kimura A."/>
            <person name="Yamazoe A."/>
            <person name="Igarashi Y."/>
            <person name="Fujita N."/>
        </authorList>
    </citation>
    <scope>NUCLEOTIDE SEQUENCE [LARGE SCALE GENOMIC DNA]</scope>
    <source>
        <strain evidence="3">NBRC 110027</strain>
    </source>
</reference>
<dbReference type="Pfam" id="PF13302">
    <property type="entry name" value="Acetyltransf_3"/>
    <property type="match status" value="1"/>
</dbReference>
<name>A0A0P4R7I7_9ACTN</name>